<accession>A0A9J5ZJ53</accession>
<organism evidence="1 2">
    <name type="scientific">Solanum commersonii</name>
    <name type="common">Commerson's wild potato</name>
    <name type="synonym">Commerson's nightshade</name>
    <dbReference type="NCBI Taxonomy" id="4109"/>
    <lineage>
        <taxon>Eukaryota</taxon>
        <taxon>Viridiplantae</taxon>
        <taxon>Streptophyta</taxon>
        <taxon>Embryophyta</taxon>
        <taxon>Tracheophyta</taxon>
        <taxon>Spermatophyta</taxon>
        <taxon>Magnoliopsida</taxon>
        <taxon>eudicotyledons</taxon>
        <taxon>Gunneridae</taxon>
        <taxon>Pentapetalae</taxon>
        <taxon>asterids</taxon>
        <taxon>lamiids</taxon>
        <taxon>Solanales</taxon>
        <taxon>Solanaceae</taxon>
        <taxon>Solanoideae</taxon>
        <taxon>Solaneae</taxon>
        <taxon>Solanum</taxon>
    </lineage>
</organism>
<comment type="caution">
    <text evidence="1">The sequence shown here is derived from an EMBL/GenBank/DDBJ whole genome shotgun (WGS) entry which is preliminary data.</text>
</comment>
<dbReference type="AlphaFoldDB" id="A0A9J5ZJ53"/>
<dbReference type="Proteomes" id="UP000824120">
    <property type="component" value="Chromosome 4"/>
</dbReference>
<keyword evidence="2" id="KW-1185">Reference proteome</keyword>
<sequence length="109" mass="12688">MCCEGPLGEVSQDRRYIRRSALHLRILSRWVIWYFFAKLFGDTPISPLYRQLDLFLQGSAYWNKRRSPGRSVTRQLGSAIFRPSFLHSFQPPCSFLPSRVHALPQTSNT</sequence>
<proteinExistence type="predicted"/>
<gene>
    <name evidence="1" type="ORF">H5410_023337</name>
</gene>
<evidence type="ECO:0000313" key="1">
    <source>
        <dbReference type="EMBL" id="KAG5612056.1"/>
    </source>
</evidence>
<reference evidence="1 2" key="1">
    <citation type="submission" date="2020-09" db="EMBL/GenBank/DDBJ databases">
        <title>De no assembly of potato wild relative species, Solanum commersonii.</title>
        <authorList>
            <person name="Cho K."/>
        </authorList>
    </citation>
    <scope>NUCLEOTIDE SEQUENCE [LARGE SCALE GENOMIC DNA]</scope>
    <source>
        <strain evidence="1">LZ3.2</strain>
        <tissue evidence="1">Leaf</tissue>
    </source>
</reference>
<dbReference type="EMBL" id="JACXVP010000004">
    <property type="protein sequence ID" value="KAG5612056.1"/>
    <property type="molecule type" value="Genomic_DNA"/>
</dbReference>
<protein>
    <submittedName>
        <fullName evidence="1">Uncharacterized protein</fullName>
    </submittedName>
</protein>
<name>A0A9J5ZJ53_SOLCO</name>
<evidence type="ECO:0000313" key="2">
    <source>
        <dbReference type="Proteomes" id="UP000824120"/>
    </source>
</evidence>